<feature type="chain" id="PRO_5010317969" evidence="8">
    <location>
        <begin position="21"/>
        <end position="291"/>
    </location>
</feature>
<keyword evidence="7" id="KW-0624">Polysaccharide degradation</keyword>
<dbReference type="AlphaFoldDB" id="A0A1G9V5Q5"/>
<dbReference type="Proteomes" id="UP000183200">
    <property type="component" value="Unassembled WGS sequence"/>
</dbReference>
<keyword evidence="2" id="KW-0964">Secreted</keyword>
<evidence type="ECO:0000256" key="3">
    <source>
        <dbReference type="ARBA" id="ARBA00022651"/>
    </source>
</evidence>
<feature type="signal peptide" evidence="8">
    <location>
        <begin position="1"/>
        <end position="20"/>
    </location>
</feature>
<evidence type="ECO:0000313" key="10">
    <source>
        <dbReference type="Proteomes" id="UP000183200"/>
    </source>
</evidence>
<dbReference type="PANTHER" id="PTHR38050">
    <property type="match status" value="1"/>
</dbReference>
<dbReference type="EMBL" id="FNGY01000004">
    <property type="protein sequence ID" value="SDM67386.1"/>
    <property type="molecule type" value="Genomic_DNA"/>
</dbReference>
<dbReference type="RefSeq" id="WP_074607749.1">
    <property type="nucleotide sequence ID" value="NZ_FNGY01000004.1"/>
</dbReference>
<reference evidence="10" key="1">
    <citation type="submission" date="2016-10" db="EMBL/GenBank/DDBJ databases">
        <authorList>
            <person name="Varghese N."/>
            <person name="Submissions S."/>
        </authorList>
    </citation>
    <scope>NUCLEOTIDE SEQUENCE [LARGE SCALE GENOMIC DNA]</scope>
    <source>
        <strain evidence="10">DSM 19110</strain>
    </source>
</reference>
<protein>
    <submittedName>
        <fullName evidence="9">Polyhydroxybutyrate depolymerase</fullName>
    </submittedName>
</protein>
<sequence>MKKMILLAFIAMVTLSTVSAQMQSFKFKQAKRKYIVYLPKTYDAKKTYPLLYNFHGGGMTATEQMFYSGMNKTADKLNFIVVYPSGINADWNVGFEMSYLNGTDDIGFIKALNDTLRRRYNINTKAVFATGLSRGGFFCHRLATEMPETFAAVASIGGALPDSVKYYKRSDQKIAVMQVSGTADQVVNYNGKAGAYSSALSTFDYWISHNRLSLKQKKERSIDRDKKDGTSILITEVADQGTEVMLVSIQEGGHTWPGSDPFNIGFPLGKTSTEININELMWDFFSRNKKP</sequence>
<dbReference type="Gene3D" id="3.40.50.1820">
    <property type="entry name" value="alpha/beta hydrolase"/>
    <property type="match status" value="1"/>
</dbReference>
<dbReference type="PANTHER" id="PTHR38050:SF2">
    <property type="entry name" value="FERULOYL ESTERASE C-RELATED"/>
    <property type="match status" value="1"/>
</dbReference>
<name>A0A1G9V5Q5_9SPHI</name>
<evidence type="ECO:0000256" key="6">
    <source>
        <dbReference type="ARBA" id="ARBA00023277"/>
    </source>
</evidence>
<gene>
    <name evidence="9" type="ORF">SAMN05421820_104390</name>
</gene>
<evidence type="ECO:0000313" key="9">
    <source>
        <dbReference type="EMBL" id="SDM67386.1"/>
    </source>
</evidence>
<evidence type="ECO:0000256" key="7">
    <source>
        <dbReference type="ARBA" id="ARBA00023326"/>
    </source>
</evidence>
<dbReference type="GO" id="GO:0045493">
    <property type="term" value="P:xylan catabolic process"/>
    <property type="evidence" value="ECO:0007669"/>
    <property type="project" value="UniProtKB-KW"/>
</dbReference>
<evidence type="ECO:0000256" key="2">
    <source>
        <dbReference type="ARBA" id="ARBA00022525"/>
    </source>
</evidence>
<dbReference type="Pfam" id="PF00756">
    <property type="entry name" value="Esterase"/>
    <property type="match status" value="1"/>
</dbReference>
<evidence type="ECO:0000256" key="5">
    <source>
        <dbReference type="ARBA" id="ARBA00022801"/>
    </source>
</evidence>
<keyword evidence="3" id="KW-0858">Xylan degradation</keyword>
<accession>A0A1G9V5Q5</accession>
<dbReference type="GO" id="GO:0005576">
    <property type="term" value="C:extracellular region"/>
    <property type="evidence" value="ECO:0007669"/>
    <property type="project" value="UniProtKB-SubCell"/>
</dbReference>
<keyword evidence="10" id="KW-1185">Reference proteome</keyword>
<keyword evidence="5" id="KW-0378">Hydrolase</keyword>
<proteinExistence type="predicted"/>
<keyword evidence="4 8" id="KW-0732">Signal</keyword>
<dbReference type="InterPro" id="IPR000801">
    <property type="entry name" value="Esterase-like"/>
</dbReference>
<dbReference type="OrthoDB" id="699118at2"/>
<comment type="subcellular location">
    <subcellularLocation>
        <location evidence="1">Secreted</location>
    </subcellularLocation>
</comment>
<evidence type="ECO:0000256" key="4">
    <source>
        <dbReference type="ARBA" id="ARBA00022729"/>
    </source>
</evidence>
<dbReference type="InterPro" id="IPR043595">
    <property type="entry name" value="FaeB/C/D"/>
</dbReference>
<evidence type="ECO:0000256" key="1">
    <source>
        <dbReference type="ARBA" id="ARBA00004613"/>
    </source>
</evidence>
<keyword evidence="6" id="KW-0119">Carbohydrate metabolism</keyword>
<evidence type="ECO:0000256" key="8">
    <source>
        <dbReference type="SAM" id="SignalP"/>
    </source>
</evidence>
<dbReference type="GO" id="GO:0030600">
    <property type="term" value="F:feruloyl esterase activity"/>
    <property type="evidence" value="ECO:0007669"/>
    <property type="project" value="InterPro"/>
</dbReference>
<dbReference type="SUPFAM" id="SSF53474">
    <property type="entry name" value="alpha/beta-Hydrolases"/>
    <property type="match status" value="1"/>
</dbReference>
<organism evidence="9 10">
    <name type="scientific">Pedobacter steynii</name>
    <dbReference type="NCBI Taxonomy" id="430522"/>
    <lineage>
        <taxon>Bacteria</taxon>
        <taxon>Pseudomonadati</taxon>
        <taxon>Bacteroidota</taxon>
        <taxon>Sphingobacteriia</taxon>
        <taxon>Sphingobacteriales</taxon>
        <taxon>Sphingobacteriaceae</taxon>
        <taxon>Pedobacter</taxon>
    </lineage>
</organism>
<dbReference type="InterPro" id="IPR029058">
    <property type="entry name" value="AB_hydrolase_fold"/>
</dbReference>